<organism evidence="5 6">
    <name type="scientific">Streptomyces fulvorobeus</name>
    <dbReference type="NCBI Taxonomy" id="284028"/>
    <lineage>
        <taxon>Bacteria</taxon>
        <taxon>Bacillati</taxon>
        <taxon>Actinomycetota</taxon>
        <taxon>Actinomycetes</taxon>
        <taxon>Kitasatosporales</taxon>
        <taxon>Streptomycetaceae</taxon>
        <taxon>Streptomyces</taxon>
    </lineage>
</organism>
<comment type="caution">
    <text evidence="5">The sequence shown here is derived from an EMBL/GenBank/DDBJ whole genome shotgun (WGS) entry which is preliminary data.</text>
</comment>
<evidence type="ECO:0000256" key="1">
    <source>
        <dbReference type="ARBA" id="ARBA00022448"/>
    </source>
</evidence>
<dbReference type="PROSITE" id="PS00211">
    <property type="entry name" value="ABC_TRANSPORTER_1"/>
    <property type="match status" value="1"/>
</dbReference>
<dbReference type="SMART" id="SM00382">
    <property type="entry name" value="AAA"/>
    <property type="match status" value="1"/>
</dbReference>
<protein>
    <submittedName>
        <fullName evidence="5">Macrolide ABC transporter ATP-binding protein</fullName>
    </submittedName>
</protein>
<dbReference type="InterPro" id="IPR003439">
    <property type="entry name" value="ABC_transporter-like_ATP-bd"/>
</dbReference>
<dbReference type="InterPro" id="IPR015854">
    <property type="entry name" value="ABC_transpr_LolD-like"/>
</dbReference>
<dbReference type="Gene3D" id="3.40.50.300">
    <property type="entry name" value="P-loop containing nucleotide triphosphate hydrolases"/>
    <property type="match status" value="1"/>
</dbReference>
<dbReference type="InterPro" id="IPR017871">
    <property type="entry name" value="ABC_transporter-like_CS"/>
</dbReference>
<gene>
    <name evidence="5" type="ORF">Sfulv_48140</name>
</gene>
<accession>A0A7J0CDP8</accession>
<dbReference type="GO" id="GO:0022857">
    <property type="term" value="F:transmembrane transporter activity"/>
    <property type="evidence" value="ECO:0007669"/>
    <property type="project" value="TreeGrafter"/>
</dbReference>
<dbReference type="PROSITE" id="PS50893">
    <property type="entry name" value="ABC_TRANSPORTER_2"/>
    <property type="match status" value="1"/>
</dbReference>
<dbReference type="GO" id="GO:0016887">
    <property type="term" value="F:ATP hydrolysis activity"/>
    <property type="evidence" value="ECO:0007669"/>
    <property type="project" value="InterPro"/>
</dbReference>
<keyword evidence="3 5" id="KW-0067">ATP-binding</keyword>
<dbReference type="AlphaFoldDB" id="A0A7J0CDP8"/>
<dbReference type="GO" id="GO:0005524">
    <property type="term" value="F:ATP binding"/>
    <property type="evidence" value="ECO:0007669"/>
    <property type="project" value="UniProtKB-KW"/>
</dbReference>
<dbReference type="SUPFAM" id="SSF52540">
    <property type="entry name" value="P-loop containing nucleoside triphosphate hydrolases"/>
    <property type="match status" value="1"/>
</dbReference>
<proteinExistence type="predicted"/>
<reference evidence="5 6" key="1">
    <citation type="submission" date="2020-05" db="EMBL/GenBank/DDBJ databases">
        <title>Whole genome shotgun sequence of Streptomyces fulvorobeus NBRC 15897.</title>
        <authorList>
            <person name="Komaki H."/>
            <person name="Tamura T."/>
        </authorList>
    </citation>
    <scope>NUCLEOTIDE SEQUENCE [LARGE SCALE GENOMIC DNA]</scope>
    <source>
        <strain evidence="5 6">NBRC 15897</strain>
    </source>
</reference>
<evidence type="ECO:0000313" key="6">
    <source>
        <dbReference type="Proteomes" id="UP000498980"/>
    </source>
</evidence>
<evidence type="ECO:0000259" key="4">
    <source>
        <dbReference type="PROSITE" id="PS50893"/>
    </source>
</evidence>
<evidence type="ECO:0000256" key="2">
    <source>
        <dbReference type="ARBA" id="ARBA00022741"/>
    </source>
</evidence>
<dbReference type="Pfam" id="PF00005">
    <property type="entry name" value="ABC_tran"/>
    <property type="match status" value="1"/>
</dbReference>
<name>A0A7J0CDP8_9ACTN</name>
<dbReference type="CDD" id="cd03255">
    <property type="entry name" value="ABC_MJ0796_LolCDE_FtsE"/>
    <property type="match status" value="1"/>
</dbReference>
<sequence length="230" mass="24605">MIKAVDAALIRTRGVCKAYRSEVETVWAARDVDFEARPGEFVCIYGASGSGKSTLLNLLAGLDLADTGEIQVGGVEVGAAGDKQRAELRLHTVGVVFQDHNLIQEFTAAENVSLPLEALGLPTAQARSEALRQLARVGLPGLEDRFPSQLSGGQRQRVGVARALTGQRAVLLADEPTGALDSAATQELFTLIRTLCDEGVLAVICSHDPRCRDYADTVYEVVDGRLESRS</sequence>
<dbReference type="InterPro" id="IPR027417">
    <property type="entry name" value="P-loop_NTPase"/>
</dbReference>
<dbReference type="InterPro" id="IPR017911">
    <property type="entry name" value="MacB-like_ATP-bd"/>
</dbReference>
<keyword evidence="1" id="KW-0813">Transport</keyword>
<dbReference type="GO" id="GO:0005886">
    <property type="term" value="C:plasma membrane"/>
    <property type="evidence" value="ECO:0007669"/>
    <property type="project" value="TreeGrafter"/>
</dbReference>
<dbReference type="Proteomes" id="UP000498980">
    <property type="component" value="Unassembled WGS sequence"/>
</dbReference>
<evidence type="ECO:0000313" key="5">
    <source>
        <dbReference type="EMBL" id="GFN00004.1"/>
    </source>
</evidence>
<feature type="domain" description="ABC transporter" evidence="4">
    <location>
        <begin position="10"/>
        <end position="230"/>
    </location>
</feature>
<keyword evidence="2" id="KW-0547">Nucleotide-binding</keyword>
<dbReference type="EMBL" id="BLWC01000001">
    <property type="protein sequence ID" value="GFN00004.1"/>
    <property type="molecule type" value="Genomic_DNA"/>
</dbReference>
<dbReference type="PANTHER" id="PTHR24220">
    <property type="entry name" value="IMPORT ATP-BINDING PROTEIN"/>
    <property type="match status" value="1"/>
</dbReference>
<keyword evidence="6" id="KW-1185">Reference proteome</keyword>
<dbReference type="InterPro" id="IPR003593">
    <property type="entry name" value="AAA+_ATPase"/>
</dbReference>
<evidence type="ECO:0000256" key="3">
    <source>
        <dbReference type="ARBA" id="ARBA00022840"/>
    </source>
</evidence>